<evidence type="ECO:0000259" key="4">
    <source>
        <dbReference type="PROSITE" id="PS50893"/>
    </source>
</evidence>
<keyword evidence="1" id="KW-0813">Transport</keyword>
<evidence type="ECO:0000256" key="2">
    <source>
        <dbReference type="ARBA" id="ARBA00022741"/>
    </source>
</evidence>
<keyword evidence="2" id="KW-0547">Nucleotide-binding</keyword>
<accession>A0A6I6GQ83</accession>
<dbReference type="Proteomes" id="UP000426027">
    <property type="component" value="Chromosome"/>
</dbReference>
<evidence type="ECO:0000256" key="3">
    <source>
        <dbReference type="ARBA" id="ARBA00022840"/>
    </source>
</evidence>
<dbReference type="EMBL" id="CP046566">
    <property type="protein sequence ID" value="QGW27259.1"/>
    <property type="molecule type" value="Genomic_DNA"/>
</dbReference>
<organism evidence="5 6">
    <name type="scientific">Phnomibacter ginsenosidimutans</name>
    <dbReference type="NCBI Taxonomy" id="2676868"/>
    <lineage>
        <taxon>Bacteria</taxon>
        <taxon>Pseudomonadati</taxon>
        <taxon>Bacteroidota</taxon>
        <taxon>Chitinophagia</taxon>
        <taxon>Chitinophagales</taxon>
        <taxon>Chitinophagaceae</taxon>
        <taxon>Phnomibacter</taxon>
    </lineage>
</organism>
<evidence type="ECO:0000256" key="1">
    <source>
        <dbReference type="ARBA" id="ARBA00022448"/>
    </source>
</evidence>
<feature type="domain" description="ABC transporter" evidence="4">
    <location>
        <begin position="82"/>
        <end position="303"/>
    </location>
</feature>
<dbReference type="GO" id="GO:0043190">
    <property type="term" value="C:ATP-binding cassette (ABC) transporter complex"/>
    <property type="evidence" value="ECO:0007669"/>
    <property type="project" value="TreeGrafter"/>
</dbReference>
<name>A0A6I6GQ83_9BACT</name>
<dbReference type="SUPFAM" id="SSF52540">
    <property type="entry name" value="P-loop containing nucleoside triphosphate hydrolases"/>
    <property type="match status" value="1"/>
</dbReference>
<proteinExistence type="predicted"/>
<dbReference type="GO" id="GO:0016887">
    <property type="term" value="F:ATP hydrolysis activity"/>
    <property type="evidence" value="ECO:0007669"/>
    <property type="project" value="InterPro"/>
</dbReference>
<evidence type="ECO:0000313" key="6">
    <source>
        <dbReference type="Proteomes" id="UP000426027"/>
    </source>
</evidence>
<dbReference type="InterPro" id="IPR003593">
    <property type="entry name" value="AAA+_ATPase"/>
</dbReference>
<dbReference type="InterPro" id="IPR050095">
    <property type="entry name" value="ECF_ABC_transporter_ATP-bd"/>
</dbReference>
<evidence type="ECO:0000313" key="5">
    <source>
        <dbReference type="EMBL" id="QGW27259.1"/>
    </source>
</evidence>
<dbReference type="GO" id="GO:0005524">
    <property type="term" value="F:ATP binding"/>
    <property type="evidence" value="ECO:0007669"/>
    <property type="project" value="UniProtKB-KW"/>
</dbReference>
<dbReference type="GO" id="GO:0042626">
    <property type="term" value="F:ATPase-coupled transmembrane transporter activity"/>
    <property type="evidence" value="ECO:0007669"/>
    <property type="project" value="TreeGrafter"/>
</dbReference>
<dbReference type="InterPro" id="IPR003439">
    <property type="entry name" value="ABC_transporter-like_ATP-bd"/>
</dbReference>
<keyword evidence="3 5" id="KW-0067">ATP-binding</keyword>
<dbReference type="RefSeq" id="WP_157476843.1">
    <property type="nucleotide sequence ID" value="NZ_CP046566.1"/>
</dbReference>
<protein>
    <submittedName>
        <fullName evidence="5">ATP-binding cassette domain-containing protein</fullName>
    </submittedName>
</protein>
<gene>
    <name evidence="5" type="ORF">GLV81_03280</name>
</gene>
<reference evidence="5 6" key="1">
    <citation type="submission" date="2019-11" db="EMBL/GenBank/DDBJ databases">
        <authorList>
            <person name="Im W.T."/>
        </authorList>
    </citation>
    <scope>NUCLEOTIDE SEQUENCE [LARGE SCALE GENOMIC DNA]</scope>
    <source>
        <strain evidence="5 6">SB-02</strain>
    </source>
</reference>
<dbReference type="PROSITE" id="PS00211">
    <property type="entry name" value="ABC_TRANSPORTER_1"/>
    <property type="match status" value="1"/>
</dbReference>
<dbReference type="KEGG" id="fls:GLV81_03280"/>
<keyword evidence="6" id="KW-1185">Reference proteome</keyword>
<dbReference type="InterPro" id="IPR027417">
    <property type="entry name" value="P-loop_NTPase"/>
</dbReference>
<dbReference type="Gene3D" id="3.40.50.300">
    <property type="entry name" value="P-loop containing nucleotide triphosphate hydrolases"/>
    <property type="match status" value="1"/>
</dbReference>
<sequence length="303" mass="34153">MLETLANKGVTIVLISSGHDLPACITHVLQLSKTATPVYSSKDVFLQNFHPVTLQNDLQEKLAQLQSLLPKDNNTNLHPEALHMENVQVSYDGKQVLQHINWTVQHGERWLVYGPNGAGKSTLLSLITADHPQVYANKIYLYGKRRGKGETIWDIKKQMGFVSPELHLYFETTASAFDTVASGLFDTIGLFRKLAPTQEALVQQWLALFGFSNRAHKWLRSFSAGEQRLLLLARAMIKNPPMLVLDEPCQGLDETQEANMLQWIDALCLHGNKTLIFITHYQHSKPACITKTLRLNKGKMNVE</sequence>
<dbReference type="PROSITE" id="PS50893">
    <property type="entry name" value="ABC_TRANSPORTER_2"/>
    <property type="match status" value="1"/>
</dbReference>
<dbReference type="PANTHER" id="PTHR43553">
    <property type="entry name" value="HEAVY METAL TRANSPORTER"/>
    <property type="match status" value="1"/>
</dbReference>
<dbReference type="SMART" id="SM00382">
    <property type="entry name" value="AAA"/>
    <property type="match status" value="1"/>
</dbReference>
<dbReference type="PANTHER" id="PTHR43553:SF3">
    <property type="entry name" value="ABC TRANSPORTER ATP-BINDING PROTEIN MODF"/>
    <property type="match status" value="1"/>
</dbReference>
<dbReference type="AlphaFoldDB" id="A0A6I6GQ83"/>
<dbReference type="Pfam" id="PF00005">
    <property type="entry name" value="ABC_tran"/>
    <property type="match status" value="1"/>
</dbReference>
<dbReference type="InterPro" id="IPR017871">
    <property type="entry name" value="ABC_transporter-like_CS"/>
</dbReference>